<accession>A0ACC7MGF3</accession>
<gene>
    <name evidence="1" type="ORF">QPK29_021350</name>
</gene>
<comment type="caution">
    <text evidence="1">The sequence shown here is derived from an EMBL/GenBank/DDBJ whole genome shotgun (WGS) entry which is preliminary data.</text>
</comment>
<evidence type="ECO:0000313" key="2">
    <source>
        <dbReference type="Proteomes" id="UP001168096"/>
    </source>
</evidence>
<sequence>MAQYNFRLFLKPTAIGQAIIDRLSPEGADRQALARRWIELGYALEQAGFRLDGTTVFQGARPLSLEAAVALPIPSHGLQSSAAGAVAHEARVAEASVPAHASLAMSTTSGAAVAASADAAAADSAKTPAAPAVTPVPAVVPAAPVPGAGTSPALNAVADNLRNLSA</sequence>
<dbReference type="EMBL" id="JASNRB020000013">
    <property type="protein sequence ID" value="MFJ1470268.1"/>
    <property type="molecule type" value="Genomic_DNA"/>
</dbReference>
<dbReference type="Proteomes" id="UP001168096">
    <property type="component" value="Unassembled WGS sequence"/>
</dbReference>
<protein>
    <submittedName>
        <fullName evidence="1">Uncharacterized protein</fullName>
    </submittedName>
</protein>
<name>A0ACC7MGF3_9BURK</name>
<reference evidence="1" key="1">
    <citation type="submission" date="2024-11" db="EMBL/GenBank/DDBJ databases">
        <title>Description of Massilia orientalis sp. nov., isolated from rhizosphere soil of Ageratina adenophora.</title>
        <authorList>
            <person name="Wang Y."/>
        </authorList>
    </citation>
    <scope>NUCLEOTIDE SEQUENCE</scope>
    <source>
        <strain evidence="1">YIM B02787</strain>
    </source>
</reference>
<organism evidence="1 2">
    <name type="scientific">Massilia orientalis</name>
    <dbReference type="NCBI Taxonomy" id="3050128"/>
    <lineage>
        <taxon>Bacteria</taxon>
        <taxon>Pseudomonadati</taxon>
        <taxon>Pseudomonadota</taxon>
        <taxon>Betaproteobacteria</taxon>
        <taxon>Burkholderiales</taxon>
        <taxon>Oxalobacteraceae</taxon>
        <taxon>Telluria group</taxon>
        <taxon>Massilia</taxon>
    </lineage>
</organism>
<keyword evidence="2" id="KW-1185">Reference proteome</keyword>
<proteinExistence type="predicted"/>
<evidence type="ECO:0000313" key="1">
    <source>
        <dbReference type="EMBL" id="MFJ1470268.1"/>
    </source>
</evidence>